<name>A0A0C9U380_SPHS4</name>
<reference evidence="2 3" key="1">
    <citation type="submission" date="2014-06" db="EMBL/GenBank/DDBJ databases">
        <title>Evolutionary Origins and Diversification of the Mycorrhizal Mutualists.</title>
        <authorList>
            <consortium name="DOE Joint Genome Institute"/>
            <consortium name="Mycorrhizal Genomics Consortium"/>
            <person name="Kohler A."/>
            <person name="Kuo A."/>
            <person name="Nagy L.G."/>
            <person name="Floudas D."/>
            <person name="Copeland A."/>
            <person name="Barry K.W."/>
            <person name="Cichocki N."/>
            <person name="Veneault-Fourrey C."/>
            <person name="LaButti K."/>
            <person name="Lindquist E.A."/>
            <person name="Lipzen A."/>
            <person name="Lundell T."/>
            <person name="Morin E."/>
            <person name="Murat C."/>
            <person name="Riley R."/>
            <person name="Ohm R."/>
            <person name="Sun H."/>
            <person name="Tunlid A."/>
            <person name="Henrissat B."/>
            <person name="Grigoriev I.V."/>
            <person name="Hibbett D.S."/>
            <person name="Martin F."/>
        </authorList>
    </citation>
    <scope>NUCLEOTIDE SEQUENCE [LARGE SCALE GENOMIC DNA]</scope>
    <source>
        <strain evidence="2 3">SS14</strain>
    </source>
</reference>
<accession>A0A0C9U380</accession>
<proteinExistence type="predicted"/>
<gene>
    <name evidence="2" type="ORF">M422DRAFT_275871</name>
</gene>
<feature type="compositionally biased region" description="Polar residues" evidence="1">
    <location>
        <begin position="18"/>
        <end position="37"/>
    </location>
</feature>
<protein>
    <submittedName>
        <fullName evidence="2">Uncharacterized protein</fullName>
    </submittedName>
</protein>
<dbReference type="Proteomes" id="UP000054279">
    <property type="component" value="Unassembled WGS sequence"/>
</dbReference>
<sequence length="85" mass="8793">MNCADPPKSGEIIKGPSITPTGTGPSSYNKGPSNNPTGAGPSGYNRQQMNCNSSHNSLGCTWVSHTCRYLWVPPVGNGGGVSDEL</sequence>
<organism evidence="2 3">
    <name type="scientific">Sphaerobolus stellatus (strain SS14)</name>
    <dbReference type="NCBI Taxonomy" id="990650"/>
    <lineage>
        <taxon>Eukaryota</taxon>
        <taxon>Fungi</taxon>
        <taxon>Dikarya</taxon>
        <taxon>Basidiomycota</taxon>
        <taxon>Agaricomycotina</taxon>
        <taxon>Agaricomycetes</taxon>
        <taxon>Phallomycetidae</taxon>
        <taxon>Geastrales</taxon>
        <taxon>Sphaerobolaceae</taxon>
        <taxon>Sphaerobolus</taxon>
    </lineage>
</organism>
<evidence type="ECO:0000313" key="3">
    <source>
        <dbReference type="Proteomes" id="UP000054279"/>
    </source>
</evidence>
<evidence type="ECO:0000313" key="2">
    <source>
        <dbReference type="EMBL" id="KIJ23532.1"/>
    </source>
</evidence>
<evidence type="ECO:0000256" key="1">
    <source>
        <dbReference type="SAM" id="MobiDB-lite"/>
    </source>
</evidence>
<dbReference type="HOGENOM" id="CLU_2514098_0_0_1"/>
<keyword evidence="3" id="KW-1185">Reference proteome</keyword>
<dbReference type="AlphaFoldDB" id="A0A0C9U380"/>
<dbReference type="EMBL" id="KN837646">
    <property type="protein sequence ID" value="KIJ23532.1"/>
    <property type="molecule type" value="Genomic_DNA"/>
</dbReference>
<feature type="region of interest" description="Disordered" evidence="1">
    <location>
        <begin position="1"/>
        <end position="48"/>
    </location>
</feature>